<organism evidence="1">
    <name type="scientific">uncultured Caudovirales phage</name>
    <dbReference type="NCBI Taxonomy" id="2100421"/>
    <lineage>
        <taxon>Viruses</taxon>
        <taxon>Duplodnaviria</taxon>
        <taxon>Heunggongvirae</taxon>
        <taxon>Uroviricota</taxon>
        <taxon>Caudoviricetes</taxon>
        <taxon>Peduoviridae</taxon>
        <taxon>Maltschvirus</taxon>
        <taxon>Maltschvirus maltsch</taxon>
    </lineage>
</organism>
<protein>
    <submittedName>
        <fullName evidence="1">Uncharacterized protein</fullName>
    </submittedName>
</protein>
<proteinExistence type="predicted"/>
<gene>
    <name evidence="1" type="ORF">UFOVP379_32</name>
</gene>
<reference evidence="1" key="1">
    <citation type="submission" date="2020-05" db="EMBL/GenBank/DDBJ databases">
        <authorList>
            <person name="Chiriac C."/>
            <person name="Salcher M."/>
            <person name="Ghai R."/>
            <person name="Kavagutti S V."/>
        </authorList>
    </citation>
    <scope>NUCLEOTIDE SEQUENCE</scope>
</reference>
<accession>A0A6J7X1B0</accession>
<dbReference type="EMBL" id="LR798307">
    <property type="protein sequence ID" value="CAB5222772.1"/>
    <property type="molecule type" value="Genomic_DNA"/>
</dbReference>
<name>A0A6J7X1B0_9CAUD</name>
<evidence type="ECO:0000313" key="1">
    <source>
        <dbReference type="EMBL" id="CAB5222772.1"/>
    </source>
</evidence>
<sequence length="89" mass="10830">MYDGEEGEFTTFLIWDEVTVRWTWYEDEDCYADGHFDIFVFKDGVDITYDLPKLHYQWIEQEVKEYAGYEPPSRQRVSRAINTHFNKTF</sequence>